<proteinExistence type="predicted"/>
<dbReference type="PANTHER" id="PTHR15555:SF0">
    <property type="entry name" value="ZINC FINGER HIT DOMAIN-CONTAINING PROTEIN 2"/>
    <property type="match status" value="1"/>
</dbReference>
<evidence type="ECO:0000256" key="1">
    <source>
        <dbReference type="PROSITE-ProRule" id="PRU00453"/>
    </source>
</evidence>
<dbReference type="EMBL" id="JARQZJ010000035">
    <property type="protein sequence ID" value="KAK9876055.1"/>
    <property type="molecule type" value="Genomic_DNA"/>
</dbReference>
<dbReference type="InterPro" id="IPR039646">
    <property type="entry name" value="ZNHIT2"/>
</dbReference>
<name>A0AAW1U0K5_9CUCU</name>
<reference evidence="3 4" key="1">
    <citation type="submission" date="2023-03" db="EMBL/GenBank/DDBJ databases">
        <title>Genome insight into feeding habits of ladybird beetles.</title>
        <authorList>
            <person name="Li H.-S."/>
            <person name="Huang Y.-H."/>
            <person name="Pang H."/>
        </authorList>
    </citation>
    <scope>NUCLEOTIDE SEQUENCE [LARGE SCALE GENOMIC DNA]</scope>
    <source>
        <strain evidence="3">SYSU_2023b</strain>
        <tissue evidence="3">Whole body</tissue>
    </source>
</reference>
<dbReference type="Proteomes" id="UP001431783">
    <property type="component" value="Unassembled WGS sequence"/>
</dbReference>
<evidence type="ECO:0000313" key="3">
    <source>
        <dbReference type="EMBL" id="KAK9876055.1"/>
    </source>
</evidence>
<dbReference type="Gene3D" id="3.30.60.190">
    <property type="match status" value="1"/>
</dbReference>
<keyword evidence="1" id="KW-0863">Zinc-finger</keyword>
<gene>
    <name evidence="3" type="ORF">WA026_011165</name>
</gene>
<dbReference type="Pfam" id="PF04438">
    <property type="entry name" value="zf-HIT"/>
    <property type="match status" value="1"/>
</dbReference>
<dbReference type="AlphaFoldDB" id="A0AAW1U0K5"/>
<protein>
    <recommendedName>
        <fullName evidence="2">HIT-type domain-containing protein</fullName>
    </recommendedName>
</protein>
<keyword evidence="4" id="KW-1185">Reference proteome</keyword>
<comment type="caution">
    <text evidence="3">The sequence shown here is derived from an EMBL/GenBank/DDBJ whole genome shotgun (WGS) entry which is preliminary data.</text>
</comment>
<organism evidence="3 4">
    <name type="scientific">Henosepilachna vigintioctopunctata</name>
    <dbReference type="NCBI Taxonomy" id="420089"/>
    <lineage>
        <taxon>Eukaryota</taxon>
        <taxon>Metazoa</taxon>
        <taxon>Ecdysozoa</taxon>
        <taxon>Arthropoda</taxon>
        <taxon>Hexapoda</taxon>
        <taxon>Insecta</taxon>
        <taxon>Pterygota</taxon>
        <taxon>Neoptera</taxon>
        <taxon>Endopterygota</taxon>
        <taxon>Coleoptera</taxon>
        <taxon>Polyphaga</taxon>
        <taxon>Cucujiformia</taxon>
        <taxon>Coccinelloidea</taxon>
        <taxon>Coccinellidae</taxon>
        <taxon>Epilachninae</taxon>
        <taxon>Epilachnini</taxon>
        <taxon>Henosepilachna</taxon>
    </lineage>
</organism>
<evidence type="ECO:0000313" key="4">
    <source>
        <dbReference type="Proteomes" id="UP001431783"/>
    </source>
</evidence>
<sequence length="366" mass="42076">MATSKITALDEDNTCKLCDDAVGKYVCPKCNTLYCSVLCYQSEQHRNCSEQFYRDNVLEEMKQNEDNALGKSRMLEILQKVHDSNILDADTFADTDIQEGEDVDSDDSLEIQDIAERLANVDLDNAEKVWEKLTEDERKEFAAFLQSEDVTKLIPPWKPWWSYYIDSKVQEINTDIDGYKNRCPSIECVGKFTDLCKKQPPGSVKLNLINIMAGYAFTTRYFNGECADFPREVISCLGSIALSLKCHQDYENFEFAVKSVEQECLNIDWIVTDAENISAMREDLDQILRGPTRMESKFYVECALADIHNLLKKALQMKSDKSGGSFAKHFPNAHFPEVKLHSSSRIKVFIKRVEYFLSYVHNFFDH</sequence>
<dbReference type="CDD" id="cd23024">
    <property type="entry name" value="zf-HIT_ZNHIT2-3"/>
    <property type="match status" value="1"/>
</dbReference>
<dbReference type="SUPFAM" id="SSF144232">
    <property type="entry name" value="HIT/MYND zinc finger-like"/>
    <property type="match status" value="1"/>
</dbReference>
<dbReference type="PROSITE" id="PS51083">
    <property type="entry name" value="ZF_HIT"/>
    <property type="match status" value="1"/>
</dbReference>
<dbReference type="PANTHER" id="PTHR15555">
    <property type="entry name" value="ZINC FINGER HIT DOMAIN CONTAINING PROTEIN 2 PROTEIN FON -RELATED"/>
    <property type="match status" value="1"/>
</dbReference>
<feature type="domain" description="HIT-type" evidence="2">
    <location>
        <begin position="15"/>
        <end position="48"/>
    </location>
</feature>
<accession>A0AAW1U0K5</accession>
<dbReference type="GO" id="GO:0008270">
    <property type="term" value="F:zinc ion binding"/>
    <property type="evidence" value="ECO:0007669"/>
    <property type="project" value="UniProtKB-UniRule"/>
</dbReference>
<evidence type="ECO:0000259" key="2">
    <source>
        <dbReference type="PROSITE" id="PS51083"/>
    </source>
</evidence>
<dbReference type="InterPro" id="IPR007529">
    <property type="entry name" value="Znf_HIT"/>
</dbReference>
<keyword evidence="1" id="KW-0479">Metal-binding</keyword>
<keyword evidence="1" id="KW-0862">Zinc</keyword>